<gene>
    <name evidence="3" type="ORF">KB874_13190</name>
</gene>
<protein>
    <recommendedName>
        <fullName evidence="2">Peptidase M15A C-terminal domain-containing protein</fullName>
    </recommendedName>
</protein>
<sequence length="108" mass="12004">MTTTFYEHWRKAPEGAWCCPNFSPTEFACQGTGKLLVKEPALDKRQALRHRLGLPLIVRSAYRSPEHNRAVGGETRSKHVDGAASEVAMDDHDPVAFEAVAREWGKGV</sequence>
<feature type="domain" description="Peptidase M15A C-terminal" evidence="2">
    <location>
        <begin position="22"/>
        <end position="103"/>
    </location>
</feature>
<dbReference type="SUPFAM" id="SSF55166">
    <property type="entry name" value="Hedgehog/DD-peptidase"/>
    <property type="match status" value="1"/>
</dbReference>
<feature type="region of interest" description="Disordered" evidence="1">
    <location>
        <begin position="67"/>
        <end position="87"/>
    </location>
</feature>
<dbReference type="RefSeq" id="WP_212537019.1">
    <property type="nucleotide sequence ID" value="NZ_JAGTUU010000005.1"/>
</dbReference>
<dbReference type="AlphaFoldDB" id="A0A8J7WCI2"/>
<evidence type="ECO:0000313" key="4">
    <source>
        <dbReference type="Proteomes" id="UP000681356"/>
    </source>
</evidence>
<organism evidence="3 4">
    <name type="scientific">Thetidibacter halocola</name>
    <dbReference type="NCBI Taxonomy" id="2827239"/>
    <lineage>
        <taxon>Bacteria</taxon>
        <taxon>Pseudomonadati</taxon>
        <taxon>Pseudomonadota</taxon>
        <taxon>Alphaproteobacteria</taxon>
        <taxon>Rhodobacterales</taxon>
        <taxon>Roseobacteraceae</taxon>
        <taxon>Thetidibacter</taxon>
    </lineage>
</organism>
<proteinExistence type="predicted"/>
<dbReference type="InterPro" id="IPR009045">
    <property type="entry name" value="Zn_M74/Hedgehog-like"/>
</dbReference>
<comment type="caution">
    <text evidence="3">The sequence shown here is derived from an EMBL/GenBank/DDBJ whole genome shotgun (WGS) entry which is preliminary data.</text>
</comment>
<dbReference type="Pfam" id="PF08291">
    <property type="entry name" value="Peptidase_M15_3"/>
    <property type="match status" value="1"/>
</dbReference>
<keyword evidence="4" id="KW-1185">Reference proteome</keyword>
<reference evidence="3" key="1">
    <citation type="submission" date="2021-04" db="EMBL/GenBank/DDBJ databases">
        <authorList>
            <person name="Yoon J."/>
        </authorList>
    </citation>
    <scope>NUCLEOTIDE SEQUENCE</scope>
    <source>
        <strain evidence="3">KMU-90</strain>
    </source>
</reference>
<dbReference type="Proteomes" id="UP000681356">
    <property type="component" value="Unassembled WGS sequence"/>
</dbReference>
<name>A0A8J7WCI2_9RHOB</name>
<dbReference type="InterPro" id="IPR013230">
    <property type="entry name" value="Peptidase_M15A_C"/>
</dbReference>
<evidence type="ECO:0000256" key="1">
    <source>
        <dbReference type="SAM" id="MobiDB-lite"/>
    </source>
</evidence>
<evidence type="ECO:0000259" key="2">
    <source>
        <dbReference type="Pfam" id="PF08291"/>
    </source>
</evidence>
<feature type="compositionally biased region" description="Basic and acidic residues" evidence="1">
    <location>
        <begin position="67"/>
        <end position="81"/>
    </location>
</feature>
<evidence type="ECO:0000313" key="3">
    <source>
        <dbReference type="EMBL" id="MBS0125047.1"/>
    </source>
</evidence>
<dbReference type="Gene3D" id="3.30.1380.10">
    <property type="match status" value="1"/>
</dbReference>
<dbReference type="EMBL" id="JAGTUU010000005">
    <property type="protein sequence ID" value="MBS0125047.1"/>
    <property type="molecule type" value="Genomic_DNA"/>
</dbReference>
<accession>A0A8J7WCI2</accession>